<dbReference type="EMBL" id="FOBW01000001">
    <property type="protein sequence ID" value="SEM13174.1"/>
    <property type="molecule type" value="Genomic_DNA"/>
</dbReference>
<gene>
    <name evidence="2" type="ORF">SAMN05192533_101140</name>
</gene>
<feature type="transmembrane region" description="Helical" evidence="1">
    <location>
        <begin position="37"/>
        <end position="60"/>
    </location>
</feature>
<keyword evidence="1" id="KW-0472">Membrane</keyword>
<dbReference type="Proteomes" id="UP000198553">
    <property type="component" value="Unassembled WGS sequence"/>
</dbReference>
<keyword evidence="3" id="KW-1185">Reference proteome</keyword>
<protein>
    <submittedName>
        <fullName evidence="2">Uncharacterized protein</fullName>
    </submittedName>
</protein>
<name>A0A1H7VVV3_9BACI</name>
<reference evidence="3" key="1">
    <citation type="submission" date="2016-10" db="EMBL/GenBank/DDBJ databases">
        <authorList>
            <person name="Varghese N."/>
            <person name="Submissions S."/>
        </authorList>
    </citation>
    <scope>NUCLEOTIDE SEQUENCE [LARGE SCALE GENOMIC DNA]</scope>
    <source>
        <strain evidence="3">B48,IBRC-M 10115,DSM 25386,CECT 8001</strain>
    </source>
</reference>
<proteinExistence type="predicted"/>
<keyword evidence="1" id="KW-0812">Transmembrane</keyword>
<feature type="transmembrane region" description="Helical" evidence="1">
    <location>
        <begin position="7"/>
        <end position="31"/>
    </location>
</feature>
<evidence type="ECO:0000256" key="1">
    <source>
        <dbReference type="SAM" id="Phobius"/>
    </source>
</evidence>
<dbReference type="OrthoDB" id="2438366at2"/>
<sequence length="89" mass="9598">MEAYSKLLNCVKFVGGSILSVGVLMFSYGFFISNSMLTGLGLGAAVGAIFIFIMGVFFVVTEEMLENTDKGTIVVPAKYSKNVVPFKLK</sequence>
<dbReference type="RefSeq" id="WP_090740193.1">
    <property type="nucleotide sequence ID" value="NZ_FOBW01000001.1"/>
</dbReference>
<organism evidence="2 3">
    <name type="scientific">Mesobacillus persicus</name>
    <dbReference type="NCBI Taxonomy" id="930146"/>
    <lineage>
        <taxon>Bacteria</taxon>
        <taxon>Bacillati</taxon>
        <taxon>Bacillota</taxon>
        <taxon>Bacilli</taxon>
        <taxon>Bacillales</taxon>
        <taxon>Bacillaceae</taxon>
        <taxon>Mesobacillus</taxon>
    </lineage>
</organism>
<dbReference type="AlphaFoldDB" id="A0A1H7VVV3"/>
<keyword evidence="1" id="KW-1133">Transmembrane helix</keyword>
<accession>A0A1H7VVV3</accession>
<evidence type="ECO:0000313" key="3">
    <source>
        <dbReference type="Proteomes" id="UP000198553"/>
    </source>
</evidence>
<evidence type="ECO:0000313" key="2">
    <source>
        <dbReference type="EMBL" id="SEM13174.1"/>
    </source>
</evidence>